<dbReference type="Gene3D" id="1.25.40.390">
    <property type="match status" value="2"/>
</dbReference>
<keyword evidence="1" id="KW-0732">Signal</keyword>
<dbReference type="PROSITE" id="PS51257">
    <property type="entry name" value="PROKAR_LIPOPROTEIN"/>
    <property type="match status" value="1"/>
</dbReference>
<feature type="signal peptide" evidence="1">
    <location>
        <begin position="1"/>
        <end position="21"/>
    </location>
</feature>
<dbReference type="OrthoDB" id="9766256at2"/>
<keyword evidence="2" id="KW-0449">Lipoprotein</keyword>
<comment type="caution">
    <text evidence="2">The sequence shown here is derived from an EMBL/GenBank/DDBJ whole genome shotgun (WGS) entry which is preliminary data.</text>
</comment>
<dbReference type="InterPro" id="IPR011990">
    <property type="entry name" value="TPR-like_helical_dom_sf"/>
</dbReference>
<feature type="chain" id="PRO_5015678371" evidence="1">
    <location>
        <begin position="22"/>
        <end position="630"/>
    </location>
</feature>
<evidence type="ECO:0000313" key="2">
    <source>
        <dbReference type="EMBL" id="PRD50773.1"/>
    </source>
</evidence>
<evidence type="ECO:0000256" key="1">
    <source>
        <dbReference type="SAM" id="SignalP"/>
    </source>
</evidence>
<dbReference type="InterPro" id="IPR041662">
    <property type="entry name" value="SusD-like_2"/>
</dbReference>
<protein>
    <submittedName>
        <fullName evidence="2">SusD/RagB family nutrient-binding outer membrane lipoprotein</fullName>
    </submittedName>
</protein>
<organism evidence="2 3">
    <name type="scientific">Sphingobacterium gobiense</name>
    <dbReference type="NCBI Taxonomy" id="1382456"/>
    <lineage>
        <taxon>Bacteria</taxon>
        <taxon>Pseudomonadati</taxon>
        <taxon>Bacteroidota</taxon>
        <taxon>Sphingobacteriia</taxon>
        <taxon>Sphingobacteriales</taxon>
        <taxon>Sphingobacteriaceae</taxon>
        <taxon>Sphingobacterium</taxon>
    </lineage>
</organism>
<reference evidence="2 3" key="1">
    <citation type="submission" date="2018-02" db="EMBL/GenBank/DDBJ databases">
        <title>The draft genome of Sphingobacterium gobiense H7.</title>
        <authorList>
            <person name="Li L."/>
            <person name="Liu L."/>
            <person name="Zhang X."/>
            <person name="Wang T."/>
            <person name="Liang L."/>
        </authorList>
    </citation>
    <scope>NUCLEOTIDE SEQUENCE [LARGE SCALE GENOMIC DNA]</scope>
    <source>
        <strain evidence="2 3">ACCC 05757</strain>
    </source>
</reference>
<gene>
    <name evidence="2" type="ORF">C5749_18950</name>
</gene>
<dbReference type="Proteomes" id="UP000238642">
    <property type="component" value="Unassembled WGS sequence"/>
</dbReference>
<dbReference type="EMBL" id="PVBS01000006">
    <property type="protein sequence ID" value="PRD50773.1"/>
    <property type="molecule type" value="Genomic_DNA"/>
</dbReference>
<proteinExistence type="predicted"/>
<dbReference type="AlphaFoldDB" id="A0A2S9JD32"/>
<keyword evidence="3" id="KW-1185">Reference proteome</keyword>
<evidence type="ECO:0000313" key="3">
    <source>
        <dbReference type="Proteomes" id="UP000238642"/>
    </source>
</evidence>
<dbReference type="SUPFAM" id="SSF48452">
    <property type="entry name" value="TPR-like"/>
    <property type="match status" value="1"/>
</dbReference>
<accession>A0A2S9JD32</accession>
<sequence length="630" mass="70748">MKRLIYIYGILLLCSVSSCNKWLDVNDNPSQANQDVPSPDLRLRSIQMQFVDAYESSGTRAAWLTQNITKTLGTTNNDNIVKWDFPLASTTWPYQVWFVNTASNLEPMINKATEEGAWHYVGAAQLMHAWGFMLMLDLYGEMPYTEALGNNISPVYDDGETMFYGCLDMLELAIENLSKEQETGATPLSSGDIWNEGDPQKWLKLAYGLKARWLNNLTKKSFYNPDAVLAALDKAAQSNADNTVMDAINTAETNISGIVRSMQHGNIGATASRLTKWYTDLLTNDFTGGSGILDPRATRIIPSAEFYNSSTGQKEWRLSEGVDLSSPIRTQSGPVLYEIMATKADPGTTHPSGYVRATAAQRADASFTNRWFTTNNTASRQGDSVYVSVYSDRLDWIAQHPDNTNDRYLANRYNGMTFENPNYNNDVINVNSTGSFYIRADAPAHLVCYPEMCFIKAEVLLRKNDPANALIAYKSGIRAHMEAMNEKLHTYPQVRGKEVISETEIADFLASAAVAQTAGELTMAKIMQQKQIAMSLTMQNWNDMRRFNYSAPDPQFGVVYPDFGRPFEVTSATVSECYPGASPSDVRYWPRRIQHCVHERNYNEKNWLASHPEANRRSIISAPVWWDIAD</sequence>
<name>A0A2S9JD32_9SPHI</name>
<dbReference type="RefSeq" id="WP_105727794.1">
    <property type="nucleotide sequence ID" value="NZ_PVBS01000006.1"/>
</dbReference>
<dbReference type="Pfam" id="PF12771">
    <property type="entry name" value="SusD-like_2"/>
    <property type="match status" value="2"/>
</dbReference>